<dbReference type="InterPro" id="IPR002130">
    <property type="entry name" value="Cyclophilin-type_PPIase_dom"/>
</dbReference>
<evidence type="ECO:0000256" key="2">
    <source>
        <dbReference type="ARBA" id="ARBA00023110"/>
    </source>
</evidence>
<dbReference type="GO" id="GO:0003755">
    <property type="term" value="F:peptidyl-prolyl cis-trans isomerase activity"/>
    <property type="evidence" value="ECO:0007669"/>
    <property type="project" value="UniProtKB-UniRule"/>
</dbReference>
<keyword evidence="2 5" id="KW-0697">Rotamase</keyword>
<keyword evidence="3 5" id="KW-0413">Isomerase</keyword>
<dbReference type="EnsemblMetazoa" id="XM_038208067.1">
    <property type="protein sequence ID" value="XP_038063995.1"/>
    <property type="gene ID" value="LOC119734530"/>
</dbReference>
<evidence type="ECO:0000256" key="4">
    <source>
        <dbReference type="ARBA" id="ARBA00038286"/>
    </source>
</evidence>
<dbReference type="RefSeq" id="XP_038063995.1">
    <property type="nucleotide sequence ID" value="XM_038208067.1"/>
</dbReference>
<organism evidence="7 8">
    <name type="scientific">Patiria miniata</name>
    <name type="common">Bat star</name>
    <name type="synonym">Asterina miniata</name>
    <dbReference type="NCBI Taxonomy" id="46514"/>
    <lineage>
        <taxon>Eukaryota</taxon>
        <taxon>Metazoa</taxon>
        <taxon>Echinodermata</taxon>
        <taxon>Eleutherozoa</taxon>
        <taxon>Asterozoa</taxon>
        <taxon>Asteroidea</taxon>
        <taxon>Valvatacea</taxon>
        <taxon>Valvatida</taxon>
        <taxon>Asterinidae</taxon>
        <taxon>Patiria</taxon>
    </lineage>
</organism>
<protein>
    <recommendedName>
        <fullName evidence="5">Peptidyl-prolyl cis-trans isomerase</fullName>
        <shortName evidence="5">PPIase</shortName>
        <ecNumber evidence="5">5.2.1.8</ecNumber>
    </recommendedName>
</protein>
<dbReference type="CDD" id="cd01928">
    <property type="entry name" value="Cyclophilin_PPIL3_like"/>
    <property type="match status" value="1"/>
</dbReference>
<keyword evidence="8" id="KW-1185">Reference proteome</keyword>
<dbReference type="AlphaFoldDB" id="A0A914AJ32"/>
<dbReference type="PANTHER" id="PTHR45625:SF2">
    <property type="entry name" value="PEPTIDYL-PROLYL CIS-TRANS ISOMERASE-LIKE 3"/>
    <property type="match status" value="1"/>
</dbReference>
<comment type="similarity">
    <text evidence="4">Belongs to the cyclophilin-type PPIase family. PPIL3 subfamily.</text>
</comment>
<dbReference type="Gene3D" id="2.40.100.10">
    <property type="entry name" value="Cyclophilin-like"/>
    <property type="match status" value="1"/>
</dbReference>
<name>A0A914AJ32_PATMI</name>
<accession>A0A914AJ32</accession>
<evidence type="ECO:0000256" key="5">
    <source>
        <dbReference type="RuleBase" id="RU363019"/>
    </source>
</evidence>
<dbReference type="PRINTS" id="PR00153">
    <property type="entry name" value="CSAPPISMRASE"/>
</dbReference>
<dbReference type="PROSITE" id="PS50072">
    <property type="entry name" value="CSA_PPIASE_2"/>
    <property type="match status" value="1"/>
</dbReference>
<evidence type="ECO:0000313" key="7">
    <source>
        <dbReference type="EnsemblMetazoa" id="XP_038063995.1"/>
    </source>
</evidence>
<dbReference type="OrthoDB" id="276989at2759"/>
<proteinExistence type="inferred from homology"/>
<reference evidence="7" key="1">
    <citation type="submission" date="2022-11" db="UniProtKB">
        <authorList>
            <consortium name="EnsemblMetazoa"/>
        </authorList>
    </citation>
    <scope>IDENTIFICATION</scope>
</reference>
<feature type="domain" description="PPIase cyclophilin-type" evidence="6">
    <location>
        <begin position="1"/>
        <end position="154"/>
    </location>
</feature>
<comment type="catalytic activity">
    <reaction evidence="1 5">
        <text>[protein]-peptidylproline (omega=180) = [protein]-peptidylproline (omega=0)</text>
        <dbReference type="Rhea" id="RHEA:16237"/>
        <dbReference type="Rhea" id="RHEA-COMP:10747"/>
        <dbReference type="Rhea" id="RHEA-COMP:10748"/>
        <dbReference type="ChEBI" id="CHEBI:83833"/>
        <dbReference type="ChEBI" id="CHEBI:83834"/>
        <dbReference type="EC" id="5.2.1.8"/>
    </reaction>
</comment>
<dbReference type="SUPFAM" id="SSF50891">
    <property type="entry name" value="Cyclophilin-like"/>
    <property type="match status" value="1"/>
</dbReference>
<dbReference type="GO" id="GO:0071013">
    <property type="term" value="C:catalytic step 2 spliceosome"/>
    <property type="evidence" value="ECO:0007669"/>
    <property type="project" value="TreeGrafter"/>
</dbReference>
<dbReference type="PIRSF" id="PIRSF001467">
    <property type="entry name" value="Peptidylpro_ismrse"/>
    <property type="match status" value="1"/>
</dbReference>
<evidence type="ECO:0000256" key="1">
    <source>
        <dbReference type="ARBA" id="ARBA00000971"/>
    </source>
</evidence>
<dbReference type="InterPro" id="IPR044666">
    <property type="entry name" value="Cyclophilin_A-like"/>
</dbReference>
<evidence type="ECO:0000256" key="3">
    <source>
        <dbReference type="ARBA" id="ARBA00023235"/>
    </source>
</evidence>
<dbReference type="CTD" id="115286"/>
<evidence type="ECO:0000313" key="8">
    <source>
        <dbReference type="Proteomes" id="UP000887568"/>
    </source>
</evidence>
<comment type="function">
    <text evidence="5">PPIases accelerate the folding of proteins. It catalyzes the cis-trans isomerization of proline imidic peptide bonds in oligopeptides.</text>
</comment>
<dbReference type="InterPro" id="IPR029000">
    <property type="entry name" value="Cyclophilin-like_dom_sf"/>
</dbReference>
<sequence>MAVTLHTDVGDIKLELFCEQVPKACENFLALCASGYYDNTLIHRNIKGFMVQMGDPLGTGKGGNSIWGRKFEDELVDNLKHNIRGVASMANNGPDTNGSQFFITYAKQPHLDMKYTIFAKVIDGLETLDDLEKLPVNEKSFRLLADKRINSVTIHANPIADAAL</sequence>
<evidence type="ECO:0000259" key="6">
    <source>
        <dbReference type="PROSITE" id="PS50072"/>
    </source>
</evidence>
<dbReference type="InterPro" id="IPR024936">
    <property type="entry name" value="Cyclophilin-type_PPIase"/>
</dbReference>
<dbReference type="PANTHER" id="PTHR45625">
    <property type="entry name" value="PEPTIDYL-PROLYL CIS-TRANS ISOMERASE-RELATED"/>
    <property type="match status" value="1"/>
</dbReference>
<dbReference type="EC" id="5.2.1.8" evidence="5"/>
<dbReference type="FunFam" id="2.40.100.10:FF:000012">
    <property type="entry name" value="Peptidyl-prolyl cis-trans isomerase"/>
    <property type="match status" value="1"/>
</dbReference>
<dbReference type="GeneID" id="119734530"/>
<dbReference type="Pfam" id="PF00160">
    <property type="entry name" value="Pro_isomerase"/>
    <property type="match status" value="1"/>
</dbReference>
<dbReference type="Proteomes" id="UP000887568">
    <property type="component" value="Unplaced"/>
</dbReference>